<accession>A0A372JMB4</accession>
<dbReference type="EMBL" id="QURH01000235">
    <property type="protein sequence ID" value="RFU41079.1"/>
    <property type="molecule type" value="Genomic_DNA"/>
</dbReference>
<dbReference type="InterPro" id="IPR006764">
    <property type="entry name" value="SAM_dep_MeTrfase_SAV2177_type"/>
</dbReference>
<evidence type="ECO:0000313" key="1">
    <source>
        <dbReference type="EMBL" id="RFU41079.1"/>
    </source>
</evidence>
<dbReference type="SUPFAM" id="SSF53335">
    <property type="entry name" value="S-adenosyl-L-methionine-dependent methyltransferases"/>
    <property type="match status" value="1"/>
</dbReference>
<dbReference type="PIRSF" id="PIRSF017393">
    <property type="entry name" value="MTase_SAV2177"/>
    <property type="match status" value="1"/>
</dbReference>
<evidence type="ECO:0000313" key="2">
    <source>
        <dbReference type="Proteomes" id="UP000261811"/>
    </source>
</evidence>
<gene>
    <name evidence="1" type="ORF">DZF91_13775</name>
</gene>
<dbReference type="Pfam" id="PF04672">
    <property type="entry name" value="Methyltransf_19"/>
    <property type="match status" value="1"/>
</dbReference>
<sequence>MSPPPDAGPGVAEAAREPERASVARVYDFYLGGDHNLPVDREFARRMVERVPEAPEVARLNRAFLRRAVRTCARAGIRQYLDIGSGIPTVGNVHEVVAEVRPDGRVVYADHDPTAVAYGREILAGDEAAAMVLGDLRDPDGVLADAEVRRLIDWDEPVAVLMLGVLHYVPDSGRPRELVRAYTSLMAAGSALVLSHGTDDALPDHVRSMTDLSKERQSEAFMRSRAEVAAFLDGLDVLDPGVVFLPEWRPDAGDEEGSPKARVMAYGGVGRKP</sequence>
<dbReference type="Proteomes" id="UP000261811">
    <property type="component" value="Unassembled WGS sequence"/>
</dbReference>
<name>A0A372JMB4_9ACTN</name>
<keyword evidence="2" id="KW-1185">Reference proteome</keyword>
<reference evidence="1 2" key="1">
    <citation type="submission" date="2018-08" db="EMBL/GenBank/DDBJ databases">
        <title>Actinomadura jelena sp. nov., a novel Actinomycete isolated from soil in Chad.</title>
        <authorList>
            <person name="Shi L."/>
        </authorList>
    </citation>
    <scope>NUCLEOTIDE SEQUENCE [LARGE SCALE GENOMIC DNA]</scope>
    <source>
        <strain evidence="1 2">NEAU-G17</strain>
    </source>
</reference>
<proteinExistence type="predicted"/>
<evidence type="ECO:0008006" key="3">
    <source>
        <dbReference type="Google" id="ProtNLM"/>
    </source>
</evidence>
<dbReference type="RefSeq" id="WP_117357866.1">
    <property type="nucleotide sequence ID" value="NZ_QURH01000235.1"/>
</dbReference>
<dbReference type="AlphaFoldDB" id="A0A372JMB4"/>
<dbReference type="OrthoDB" id="4073278at2"/>
<dbReference type="InterPro" id="IPR029063">
    <property type="entry name" value="SAM-dependent_MTases_sf"/>
</dbReference>
<protein>
    <recommendedName>
        <fullName evidence="3">SAM-dependent methyltransferase</fullName>
    </recommendedName>
</protein>
<dbReference type="Gene3D" id="3.40.50.150">
    <property type="entry name" value="Vaccinia Virus protein VP39"/>
    <property type="match status" value="1"/>
</dbReference>
<comment type="caution">
    <text evidence="1">The sequence shown here is derived from an EMBL/GenBank/DDBJ whole genome shotgun (WGS) entry which is preliminary data.</text>
</comment>
<organism evidence="1 2">
    <name type="scientific">Actinomadura logoneensis</name>
    <dbReference type="NCBI Taxonomy" id="2293572"/>
    <lineage>
        <taxon>Bacteria</taxon>
        <taxon>Bacillati</taxon>
        <taxon>Actinomycetota</taxon>
        <taxon>Actinomycetes</taxon>
        <taxon>Streptosporangiales</taxon>
        <taxon>Thermomonosporaceae</taxon>
        <taxon>Actinomadura</taxon>
    </lineage>
</organism>